<reference evidence="3" key="1">
    <citation type="journal article" date="2015" name="Nature">
        <title>Complex archaea that bridge the gap between prokaryotes and eukaryotes.</title>
        <authorList>
            <person name="Spang A."/>
            <person name="Saw J.H."/>
            <person name="Jorgensen S.L."/>
            <person name="Zaremba-Niedzwiedzka K."/>
            <person name="Martijn J."/>
            <person name="Lind A.E."/>
            <person name="van Eijk R."/>
            <person name="Schleper C."/>
            <person name="Guy L."/>
            <person name="Ettema T.J."/>
        </authorList>
    </citation>
    <scope>NUCLEOTIDE SEQUENCE</scope>
</reference>
<comment type="caution">
    <text evidence="3">The sequence shown here is derived from an EMBL/GenBank/DDBJ whole genome shotgun (WGS) entry which is preliminary data.</text>
</comment>
<sequence length="200" mass="23753">MKILNLYAGIGGNRKLWGDEHEVTAIELEPEIAAIYQDFFPKDKVIVTDAHQYLLEHFKEFDFIWSSPPCPTHSKFMISKKTFPNWKMPYPDMSLYQEIIFLQSWFKGKFVVENVMSYYKPLIRPYELQRHYFWSNFPIPKEYFPADHIRDTTVKELEKHHGINLDGYKIDKSKVLSNCVNPKVALFIFNMAFKEKQSTL</sequence>
<organism evidence="3">
    <name type="scientific">marine sediment metagenome</name>
    <dbReference type="NCBI Taxonomy" id="412755"/>
    <lineage>
        <taxon>unclassified sequences</taxon>
        <taxon>metagenomes</taxon>
        <taxon>ecological metagenomes</taxon>
    </lineage>
</organism>
<dbReference type="Gene3D" id="3.40.50.150">
    <property type="entry name" value="Vaccinia Virus protein VP39"/>
    <property type="match status" value="1"/>
</dbReference>
<protein>
    <recommendedName>
        <fullName evidence="4">DNA (cytosine-5-)-methyltransferase</fullName>
    </recommendedName>
</protein>
<dbReference type="AlphaFoldDB" id="A0A0F9TMY7"/>
<proteinExistence type="predicted"/>
<evidence type="ECO:0000256" key="1">
    <source>
        <dbReference type="ARBA" id="ARBA00022603"/>
    </source>
</evidence>
<evidence type="ECO:0008006" key="4">
    <source>
        <dbReference type="Google" id="ProtNLM"/>
    </source>
</evidence>
<dbReference type="InterPro" id="IPR029063">
    <property type="entry name" value="SAM-dependent_MTases_sf"/>
</dbReference>
<dbReference type="SUPFAM" id="SSF53335">
    <property type="entry name" value="S-adenosyl-L-methionine-dependent methyltransferases"/>
    <property type="match status" value="1"/>
</dbReference>
<dbReference type="EMBL" id="LAZR01001113">
    <property type="protein sequence ID" value="KKN50446.1"/>
    <property type="molecule type" value="Genomic_DNA"/>
</dbReference>
<evidence type="ECO:0000313" key="3">
    <source>
        <dbReference type="EMBL" id="KKN50446.1"/>
    </source>
</evidence>
<name>A0A0F9TMY7_9ZZZZ</name>
<evidence type="ECO:0000256" key="2">
    <source>
        <dbReference type="ARBA" id="ARBA00022679"/>
    </source>
</evidence>
<dbReference type="GO" id="GO:0008168">
    <property type="term" value="F:methyltransferase activity"/>
    <property type="evidence" value="ECO:0007669"/>
    <property type="project" value="UniProtKB-KW"/>
</dbReference>
<accession>A0A0F9TMY7</accession>
<keyword evidence="1" id="KW-0489">Methyltransferase</keyword>
<keyword evidence="2" id="KW-0808">Transferase</keyword>
<dbReference type="GO" id="GO:0032259">
    <property type="term" value="P:methylation"/>
    <property type="evidence" value="ECO:0007669"/>
    <property type="project" value="UniProtKB-KW"/>
</dbReference>
<dbReference type="InterPro" id="IPR001525">
    <property type="entry name" value="C5_MeTfrase"/>
</dbReference>
<gene>
    <name evidence="3" type="ORF">LCGC14_0632770</name>
</gene>
<dbReference type="Pfam" id="PF00145">
    <property type="entry name" value="DNA_methylase"/>
    <property type="match status" value="1"/>
</dbReference>